<dbReference type="PROSITE" id="PS00102">
    <property type="entry name" value="PHOSPHORYLASE"/>
    <property type="match status" value="1"/>
</dbReference>
<dbReference type="InterPro" id="IPR011834">
    <property type="entry name" value="Agluc_phsphrylas"/>
</dbReference>
<dbReference type="GO" id="GO:0030170">
    <property type="term" value="F:pyridoxal phosphate binding"/>
    <property type="evidence" value="ECO:0007669"/>
    <property type="project" value="InterPro"/>
</dbReference>
<evidence type="ECO:0000256" key="2">
    <source>
        <dbReference type="ARBA" id="ARBA00001933"/>
    </source>
</evidence>
<evidence type="ECO:0000256" key="5">
    <source>
        <dbReference type="ARBA" id="ARBA00022676"/>
    </source>
</evidence>
<dbReference type="GO" id="GO:0008184">
    <property type="term" value="F:glycogen phosphorylase activity"/>
    <property type="evidence" value="ECO:0007669"/>
    <property type="project" value="InterPro"/>
</dbReference>
<dbReference type="GO" id="GO:0005975">
    <property type="term" value="P:carbohydrate metabolic process"/>
    <property type="evidence" value="ECO:0007669"/>
    <property type="project" value="InterPro"/>
</dbReference>
<dbReference type="NCBIfam" id="TIGR02094">
    <property type="entry name" value="more_P_ylases"/>
    <property type="match status" value="2"/>
</dbReference>
<dbReference type="InterPro" id="IPR035090">
    <property type="entry name" value="Pyridoxal_P_attach_site"/>
</dbReference>
<keyword evidence="5" id="KW-0328">Glycosyltransferase</keyword>
<evidence type="ECO:0000256" key="7">
    <source>
        <dbReference type="ARBA" id="ARBA00022898"/>
    </source>
</evidence>
<protein>
    <recommendedName>
        <fullName evidence="4">glycogen phosphorylase</fullName>
        <ecNumber evidence="4">2.4.1.1</ecNumber>
    </recommendedName>
</protein>
<dbReference type="InterPro" id="IPR000811">
    <property type="entry name" value="Glyco_trans_35"/>
</dbReference>
<dbReference type="EC" id="2.4.1.1" evidence="4"/>
<reference evidence="10" key="1">
    <citation type="journal article" date="2020" name="mSystems">
        <title>Genome- and Community-Level Interaction Insights into Carbon Utilization and Element Cycling Functions of Hydrothermarchaeota in Hydrothermal Sediment.</title>
        <authorList>
            <person name="Zhou Z."/>
            <person name="Liu Y."/>
            <person name="Xu W."/>
            <person name="Pan J."/>
            <person name="Luo Z.H."/>
            <person name="Li M."/>
        </authorList>
    </citation>
    <scope>NUCLEOTIDE SEQUENCE [LARGE SCALE GENOMIC DNA]</scope>
    <source>
        <strain evidence="10">SpSt-381</strain>
    </source>
</reference>
<evidence type="ECO:0000313" key="10">
    <source>
        <dbReference type="EMBL" id="HGZ44333.1"/>
    </source>
</evidence>
<dbReference type="PANTHER" id="PTHR42655">
    <property type="entry name" value="GLYCOGEN PHOSPHORYLASE"/>
    <property type="match status" value="1"/>
</dbReference>
<evidence type="ECO:0000256" key="1">
    <source>
        <dbReference type="ARBA" id="ARBA00001275"/>
    </source>
</evidence>
<organism evidence="10">
    <name type="scientific">Eiseniibacteriota bacterium</name>
    <dbReference type="NCBI Taxonomy" id="2212470"/>
    <lineage>
        <taxon>Bacteria</taxon>
        <taxon>Candidatus Eiseniibacteriota</taxon>
    </lineage>
</organism>
<comment type="cofactor">
    <cofactor evidence="2">
        <name>pyridoxal 5'-phosphate</name>
        <dbReference type="ChEBI" id="CHEBI:597326"/>
    </cofactor>
</comment>
<dbReference type="InterPro" id="IPR052182">
    <property type="entry name" value="Glycogen/Maltodextrin_Phosph"/>
</dbReference>
<keyword evidence="8" id="KW-0119">Carbohydrate metabolism</keyword>
<dbReference type="EMBL" id="DSQF01000026">
    <property type="protein sequence ID" value="HGZ44333.1"/>
    <property type="molecule type" value="Genomic_DNA"/>
</dbReference>
<keyword evidence="6" id="KW-0808">Transferase</keyword>
<evidence type="ECO:0000256" key="4">
    <source>
        <dbReference type="ARBA" id="ARBA00012591"/>
    </source>
</evidence>
<evidence type="ECO:0000256" key="8">
    <source>
        <dbReference type="ARBA" id="ARBA00023277"/>
    </source>
</evidence>
<name>A0A832MNN9_UNCEI</name>
<evidence type="ECO:0000256" key="6">
    <source>
        <dbReference type="ARBA" id="ARBA00022679"/>
    </source>
</evidence>
<comment type="caution">
    <text evidence="10">The sequence shown here is derived from an EMBL/GenBank/DDBJ whole genome shotgun (WGS) entry which is preliminary data.</text>
</comment>
<dbReference type="SUPFAM" id="SSF53756">
    <property type="entry name" value="UDP-Glycosyltransferase/glycogen phosphorylase"/>
    <property type="match status" value="1"/>
</dbReference>
<proteinExistence type="inferred from homology"/>
<comment type="function">
    <text evidence="9">Phosphorylase is an important allosteric enzyme in carbohydrate metabolism. Enzymes from different sources differ in their regulatory mechanisms and in their natural substrates. However, all known phosphorylases share catalytic and structural properties.</text>
</comment>
<gene>
    <name evidence="10" type="primary">glgP</name>
    <name evidence="10" type="ORF">ENR23_13120</name>
</gene>
<dbReference type="PANTHER" id="PTHR42655:SF1">
    <property type="entry name" value="GLYCOGEN PHOSPHORYLASE"/>
    <property type="match status" value="1"/>
</dbReference>
<comment type="similarity">
    <text evidence="3">Belongs to the glycogen phosphorylase family.</text>
</comment>
<dbReference type="Gene3D" id="3.40.50.2000">
    <property type="entry name" value="Glycogen Phosphorylase B"/>
    <property type="match status" value="3"/>
</dbReference>
<dbReference type="Pfam" id="PF00343">
    <property type="entry name" value="Phosphorylase"/>
    <property type="match status" value="1"/>
</dbReference>
<evidence type="ECO:0000256" key="3">
    <source>
        <dbReference type="ARBA" id="ARBA00006047"/>
    </source>
</evidence>
<keyword evidence="7" id="KW-0663">Pyridoxal phosphate</keyword>
<dbReference type="AlphaFoldDB" id="A0A832MNN9"/>
<evidence type="ECO:0000256" key="9">
    <source>
        <dbReference type="ARBA" id="ARBA00025174"/>
    </source>
</evidence>
<comment type="catalytic activity">
    <reaction evidence="1">
        <text>[(1-&gt;4)-alpha-D-glucosyl](n) + phosphate = [(1-&gt;4)-alpha-D-glucosyl](n-1) + alpha-D-glucose 1-phosphate</text>
        <dbReference type="Rhea" id="RHEA:41732"/>
        <dbReference type="Rhea" id="RHEA-COMP:9584"/>
        <dbReference type="Rhea" id="RHEA-COMP:9586"/>
        <dbReference type="ChEBI" id="CHEBI:15444"/>
        <dbReference type="ChEBI" id="CHEBI:43474"/>
        <dbReference type="ChEBI" id="CHEBI:58601"/>
        <dbReference type="EC" id="2.4.1.1"/>
    </reaction>
</comment>
<accession>A0A832MNN9</accession>
<sequence>MPRTPVVAYFCMEYGLHESFPIYSGGLGVLAGDYIKSARDLGLPMVAIGLRWDRGYGVQRIGPDGQPYEEYPSYESRFLRDTGVRVRVGVRGREVPCVVWVTEHFGHVPLYLLEPQRGEDKWITHRLYEAGTDVRIAQEMLLGIGGIRALNWLGLPVSTYHFNEGHAVFAGIEMIAARMETGMPFDLAWQDVRRHIVFTTHTPVKAGNEEHALKDLRRMGACLQLSGAEMRALGGDPFNMTVAGLRLSRLANAVAQLHGETARAMWSFVQNAAPIIAITNGVHAPTWQSDAVRRAETPEQLWTAHAAHKAELLAEIARRTGHAMDPDALLVGFARRAAAYKRSDLVLRDEKRLAKLLASGRVNFVFSGKSHPDDRTGKGIIARLARASHDHPGKIAFLENYDMALGRLMTRGSDVWLNNPVRPLEASGTSGMKAALNGGLNLSILDGWWPEGCEHGVNGWAIGDATAGDDAKDLEALYHALENEVLPAWADRARWMRMMQAAVRMASERFTTERMIREYFDRLYAPATSPVS</sequence>